<dbReference type="InterPro" id="IPR050858">
    <property type="entry name" value="Mal-CoA-ACP_Trans/PKS_FabD"/>
</dbReference>
<dbReference type="InterPro" id="IPR001227">
    <property type="entry name" value="Ac_transferase_dom_sf"/>
</dbReference>
<proteinExistence type="inferred from homology"/>
<dbReference type="PANTHER" id="PTHR42681:SF1">
    <property type="entry name" value="MALONYL-COA-ACYL CARRIER PROTEIN TRANSACYLASE, MITOCHONDRIAL"/>
    <property type="match status" value="1"/>
</dbReference>
<dbReference type="SUPFAM" id="SSF55048">
    <property type="entry name" value="Probable ACP-binding domain of malonyl-CoA ACP transacylase"/>
    <property type="match status" value="1"/>
</dbReference>
<keyword evidence="2 4" id="KW-0012">Acyltransferase</keyword>
<evidence type="ECO:0000313" key="8">
    <source>
        <dbReference type="Proteomes" id="UP000289996"/>
    </source>
</evidence>
<dbReference type="EC" id="2.3.1.39" evidence="4"/>
<dbReference type="SMART" id="SM00827">
    <property type="entry name" value="PKS_AT"/>
    <property type="match status" value="1"/>
</dbReference>
<evidence type="ECO:0000259" key="6">
    <source>
        <dbReference type="SMART" id="SM00827"/>
    </source>
</evidence>
<keyword evidence="8" id="KW-1185">Reference proteome</keyword>
<evidence type="ECO:0000256" key="2">
    <source>
        <dbReference type="ARBA" id="ARBA00023315"/>
    </source>
</evidence>
<dbReference type="Gene3D" id="3.30.70.250">
    <property type="entry name" value="Malonyl-CoA ACP transacylase, ACP-binding"/>
    <property type="match status" value="1"/>
</dbReference>
<comment type="catalytic activity">
    <reaction evidence="3 4">
        <text>holo-[ACP] + malonyl-CoA = malonyl-[ACP] + CoA</text>
        <dbReference type="Rhea" id="RHEA:41792"/>
        <dbReference type="Rhea" id="RHEA-COMP:9623"/>
        <dbReference type="Rhea" id="RHEA-COMP:9685"/>
        <dbReference type="ChEBI" id="CHEBI:57287"/>
        <dbReference type="ChEBI" id="CHEBI:57384"/>
        <dbReference type="ChEBI" id="CHEBI:64479"/>
        <dbReference type="ChEBI" id="CHEBI:78449"/>
        <dbReference type="EC" id="2.3.1.39"/>
    </reaction>
</comment>
<name>A0A660EAV8_9LACO</name>
<sequence length="309" mass="33002">MKTAILFSGQGQQFAGMGADLYAEQPIYRTAIDAVNQQLTWDLRCDDDWLDDVTRIPVAITAMDLGLYQLLQSQFPQPAVVTGLSLGEYSALIAAKVMSVSTGIKLVADRARYMERAGLQQPGQLVAALKVTPELVEMACRAAQTAGGRAYPANYNLADQIVLGGDALGIQAATAFLKTHGIKRVVPLSVAVASHTPLMTTASTALAKRLDFVDVRLPQVPVISNTTGQPFTMATVKTTLTQQLVAPTHFDQCLQAVKAAAVDMIIQVGPGHNLAKFAKQTIPTANVFTLENSHDWQALMALINGGVQA</sequence>
<evidence type="ECO:0000256" key="3">
    <source>
        <dbReference type="ARBA" id="ARBA00048462"/>
    </source>
</evidence>
<dbReference type="Proteomes" id="UP000289996">
    <property type="component" value="Unassembled WGS sequence"/>
</dbReference>
<dbReference type="Gene3D" id="3.40.366.10">
    <property type="entry name" value="Malonyl-Coenzyme A Acyl Carrier Protein, domain 2"/>
    <property type="match status" value="1"/>
</dbReference>
<dbReference type="Pfam" id="PF00698">
    <property type="entry name" value="Acyl_transf_1"/>
    <property type="match status" value="1"/>
</dbReference>
<dbReference type="GO" id="GO:0004314">
    <property type="term" value="F:[acyl-carrier-protein] S-malonyltransferase activity"/>
    <property type="evidence" value="ECO:0007669"/>
    <property type="project" value="UniProtKB-EC"/>
</dbReference>
<dbReference type="RefSeq" id="WP_130843251.1">
    <property type="nucleotide sequence ID" value="NZ_BJDY01000002.1"/>
</dbReference>
<dbReference type="InterPro" id="IPR016035">
    <property type="entry name" value="Acyl_Trfase/lysoPLipase"/>
</dbReference>
<reference evidence="7 8" key="1">
    <citation type="submission" date="2018-11" db="EMBL/GenBank/DDBJ databases">
        <authorList>
            <person name="Wuyts S."/>
        </authorList>
    </citation>
    <scope>NUCLEOTIDE SEQUENCE [LARGE SCALE GENOMIC DNA]</scope>
    <source>
        <strain evidence="7">Lactobacillus mudanjiangensis AMBF249</strain>
    </source>
</reference>
<evidence type="ECO:0000256" key="5">
    <source>
        <dbReference type="PIRSR" id="PIRSR000446-1"/>
    </source>
</evidence>
<evidence type="ECO:0000313" key="7">
    <source>
        <dbReference type="EMBL" id="VDG30155.1"/>
    </source>
</evidence>
<accession>A0A660EAV8</accession>
<dbReference type="EMBL" id="UYIG01000174">
    <property type="protein sequence ID" value="VDG30155.1"/>
    <property type="molecule type" value="Genomic_DNA"/>
</dbReference>
<dbReference type="PIRSF" id="PIRSF000446">
    <property type="entry name" value="Mct"/>
    <property type="match status" value="1"/>
</dbReference>
<dbReference type="GO" id="GO:0005829">
    <property type="term" value="C:cytosol"/>
    <property type="evidence" value="ECO:0007669"/>
    <property type="project" value="TreeGrafter"/>
</dbReference>
<dbReference type="PANTHER" id="PTHR42681">
    <property type="entry name" value="MALONYL-COA-ACYL CARRIER PROTEIN TRANSACYLASE, MITOCHONDRIAL"/>
    <property type="match status" value="1"/>
</dbReference>
<dbReference type="SUPFAM" id="SSF52151">
    <property type="entry name" value="FabD/lysophospholipase-like"/>
    <property type="match status" value="1"/>
</dbReference>
<dbReference type="InterPro" id="IPR024925">
    <property type="entry name" value="Malonyl_CoA-ACP_transAc"/>
</dbReference>
<feature type="active site" evidence="5">
    <location>
        <position position="85"/>
    </location>
</feature>
<evidence type="ECO:0000256" key="4">
    <source>
        <dbReference type="PIRNR" id="PIRNR000446"/>
    </source>
</evidence>
<keyword evidence="1 4" id="KW-0808">Transferase</keyword>
<comment type="similarity">
    <text evidence="4">Belongs to the fabD family.</text>
</comment>
<dbReference type="OrthoDB" id="9805460at2"/>
<organism evidence="7 8">
    <name type="scientific">Lactiplantibacillus mudanjiangensis</name>
    <dbReference type="NCBI Taxonomy" id="1296538"/>
    <lineage>
        <taxon>Bacteria</taxon>
        <taxon>Bacillati</taxon>
        <taxon>Bacillota</taxon>
        <taxon>Bacilli</taxon>
        <taxon>Lactobacillales</taxon>
        <taxon>Lactobacillaceae</taxon>
        <taxon>Lactiplantibacillus</taxon>
    </lineage>
</organism>
<protein>
    <recommendedName>
        <fullName evidence="4">Malonyl CoA-acyl carrier protein transacylase</fullName>
        <ecNumber evidence="4">2.3.1.39</ecNumber>
    </recommendedName>
</protein>
<dbReference type="GO" id="GO:0006633">
    <property type="term" value="P:fatty acid biosynthetic process"/>
    <property type="evidence" value="ECO:0007669"/>
    <property type="project" value="TreeGrafter"/>
</dbReference>
<dbReference type="InterPro" id="IPR016036">
    <property type="entry name" value="Malonyl_transacylase_ACP-bd"/>
</dbReference>
<dbReference type="InterPro" id="IPR014043">
    <property type="entry name" value="Acyl_transferase_dom"/>
</dbReference>
<gene>
    <name evidence="7" type="ORF">MUDAN_MDHGFNIF_01707</name>
</gene>
<dbReference type="AlphaFoldDB" id="A0A660EAV8"/>
<feature type="active site" evidence="5">
    <location>
        <position position="195"/>
    </location>
</feature>
<feature type="domain" description="Malonyl-CoA:ACP transacylase (MAT)" evidence="6">
    <location>
        <begin position="6"/>
        <end position="306"/>
    </location>
</feature>
<evidence type="ECO:0000256" key="1">
    <source>
        <dbReference type="ARBA" id="ARBA00022679"/>
    </source>
</evidence>